<organism evidence="3 4">
    <name type="scientific">Iphiclides podalirius</name>
    <name type="common">scarce swallowtail</name>
    <dbReference type="NCBI Taxonomy" id="110791"/>
    <lineage>
        <taxon>Eukaryota</taxon>
        <taxon>Metazoa</taxon>
        <taxon>Ecdysozoa</taxon>
        <taxon>Arthropoda</taxon>
        <taxon>Hexapoda</taxon>
        <taxon>Insecta</taxon>
        <taxon>Pterygota</taxon>
        <taxon>Neoptera</taxon>
        <taxon>Endopterygota</taxon>
        <taxon>Lepidoptera</taxon>
        <taxon>Glossata</taxon>
        <taxon>Ditrysia</taxon>
        <taxon>Papilionoidea</taxon>
        <taxon>Papilionidae</taxon>
        <taxon>Papilioninae</taxon>
        <taxon>Iphiclides</taxon>
    </lineage>
</organism>
<evidence type="ECO:0000256" key="2">
    <source>
        <dbReference type="SAM" id="Phobius"/>
    </source>
</evidence>
<sequence length="306" mass="33468">MTGSSSGGPESKDEKRLNDDLVVFMRKRSETDAPRYTERLKTYVNLQQKRRRAAAARRNAGYEPHDKISNKKKADNEQKDKVPISGRVIGDKSGVQSRPRSGEQSDACRRARRRRSCGRVSSFCFRCVAVDAAAAGVAGAAAGAAAVDVARALAAAAAVAAAAATVGAAVAARAHTRTTYEIATPDTAYDETGKEKRKHHPHIAHEGAMPGTAYEEIGREKRKHHTRTAYEGATTVPAYEEIGRAKRKHQPRMTYESATFDTAYEEVKRQKQIGLRHLCASELYQSTTSYSTLLDTSLLYLLCHAT</sequence>
<reference evidence="3" key="1">
    <citation type="submission" date="2022-03" db="EMBL/GenBank/DDBJ databases">
        <authorList>
            <person name="Martin H S."/>
        </authorList>
    </citation>
    <scope>NUCLEOTIDE SEQUENCE</scope>
</reference>
<feature type="compositionally biased region" description="Basic and acidic residues" evidence="1">
    <location>
        <begin position="63"/>
        <end position="82"/>
    </location>
</feature>
<keyword evidence="2" id="KW-1133">Transmembrane helix</keyword>
<feature type="non-terminal residue" evidence="3">
    <location>
        <position position="306"/>
    </location>
</feature>
<feature type="compositionally biased region" description="Basic and acidic residues" evidence="1">
    <location>
        <begin position="27"/>
        <end position="41"/>
    </location>
</feature>
<keyword evidence="2" id="KW-0472">Membrane</keyword>
<gene>
    <name evidence="3" type="ORF">IPOD504_LOCUS2298</name>
</gene>
<name>A0ABN8HW63_9NEOP</name>
<feature type="region of interest" description="Disordered" evidence="1">
    <location>
        <begin position="27"/>
        <end position="112"/>
    </location>
</feature>
<proteinExistence type="predicted"/>
<feature type="transmembrane region" description="Helical" evidence="2">
    <location>
        <begin position="152"/>
        <end position="172"/>
    </location>
</feature>
<dbReference type="Proteomes" id="UP000837857">
    <property type="component" value="Chromosome 12"/>
</dbReference>
<keyword evidence="4" id="KW-1185">Reference proteome</keyword>
<dbReference type="EMBL" id="OW152824">
    <property type="protein sequence ID" value="CAH2040125.1"/>
    <property type="molecule type" value="Genomic_DNA"/>
</dbReference>
<evidence type="ECO:0000313" key="4">
    <source>
        <dbReference type="Proteomes" id="UP000837857"/>
    </source>
</evidence>
<protein>
    <submittedName>
        <fullName evidence="3">Uncharacterized protein</fullName>
    </submittedName>
</protein>
<evidence type="ECO:0000313" key="3">
    <source>
        <dbReference type="EMBL" id="CAH2040125.1"/>
    </source>
</evidence>
<keyword evidence="2" id="KW-0812">Transmembrane</keyword>
<feature type="transmembrane region" description="Helical" evidence="2">
    <location>
        <begin position="123"/>
        <end position="146"/>
    </location>
</feature>
<accession>A0ABN8HW63</accession>
<feature type="compositionally biased region" description="Basic and acidic residues" evidence="1">
    <location>
        <begin position="100"/>
        <end position="109"/>
    </location>
</feature>
<evidence type="ECO:0000256" key="1">
    <source>
        <dbReference type="SAM" id="MobiDB-lite"/>
    </source>
</evidence>